<reference evidence="3" key="1">
    <citation type="submission" date="2016-10" db="EMBL/GenBank/DDBJ databases">
        <authorList>
            <person name="Varghese N."/>
            <person name="Submissions S."/>
        </authorList>
    </citation>
    <scope>NUCLEOTIDE SEQUENCE [LARGE SCALE GENOMIC DNA]</scope>
    <source>
        <strain evidence="3">DSM 2179</strain>
    </source>
</reference>
<dbReference type="STRING" id="84035.SAMN05660742_101162"/>
<protein>
    <submittedName>
        <fullName evidence="2">Exopolysaccharide biosynthesis protein YbjH</fullName>
    </submittedName>
</protein>
<dbReference type="Pfam" id="PF06082">
    <property type="entry name" value="YjbH"/>
    <property type="match status" value="1"/>
</dbReference>
<keyword evidence="1" id="KW-0732">Signal</keyword>
<sequence>MQKSILIMIVCLGIFSQASAAPATTGTTGNIDTPSADVLRPGQASAAYYKLNEGNDLTFGINIAKNLELSGARQEYKHTAAETCLNLKYGVLHEGILTPGVAVGIEDITNQKEQTVYAVISKGLPLGMRVHAGVGNGHYDGLFFAVEKKLIPMSIGGVFPDTSLIIEHDGHAMNYGLRMSIAAGLKVDAGWRDNSSYIGFTYNCY</sequence>
<evidence type="ECO:0000256" key="1">
    <source>
        <dbReference type="SAM" id="SignalP"/>
    </source>
</evidence>
<name>A0A1H6TZG6_9FIRM</name>
<feature type="signal peptide" evidence="1">
    <location>
        <begin position="1"/>
        <end position="20"/>
    </location>
</feature>
<dbReference type="Proteomes" id="UP000199662">
    <property type="component" value="Unassembled WGS sequence"/>
</dbReference>
<dbReference type="InterPro" id="IPR010344">
    <property type="entry name" value="YbjH"/>
</dbReference>
<evidence type="ECO:0000313" key="2">
    <source>
        <dbReference type="EMBL" id="SEI82647.1"/>
    </source>
</evidence>
<organism evidence="2 3">
    <name type="scientific">Propionispira arboris</name>
    <dbReference type="NCBI Taxonomy" id="84035"/>
    <lineage>
        <taxon>Bacteria</taxon>
        <taxon>Bacillati</taxon>
        <taxon>Bacillota</taxon>
        <taxon>Negativicutes</taxon>
        <taxon>Selenomonadales</taxon>
        <taxon>Selenomonadaceae</taxon>
        <taxon>Propionispira</taxon>
    </lineage>
</organism>
<proteinExistence type="predicted"/>
<dbReference type="AlphaFoldDB" id="A0A1H6TZG6"/>
<gene>
    <name evidence="2" type="ORF">SAMN05660742_101162</name>
</gene>
<accession>A0A1H6TZG6</accession>
<evidence type="ECO:0000313" key="3">
    <source>
        <dbReference type="Proteomes" id="UP000199662"/>
    </source>
</evidence>
<dbReference type="EMBL" id="FNZK01000001">
    <property type="protein sequence ID" value="SEI82647.1"/>
    <property type="molecule type" value="Genomic_DNA"/>
</dbReference>
<feature type="chain" id="PRO_5039009957" evidence="1">
    <location>
        <begin position="21"/>
        <end position="205"/>
    </location>
</feature>
<keyword evidence="3" id="KW-1185">Reference proteome</keyword>